<gene>
    <name evidence="2" type="ORF">GCM10010503_07450</name>
</gene>
<dbReference type="Proteomes" id="UP000620224">
    <property type="component" value="Unassembled WGS sequence"/>
</dbReference>
<keyword evidence="1" id="KW-1133">Transmembrane helix</keyword>
<sequence>MKAPAPAGIATLIAYIATIPAANMAVTHFGAVPVGLGYVAPAGVYLVGLALVLRDLAREATGRGAILAAIAIGTVLSYLLADPSLATASAVAFAVAETMDFVVYEPLRKRGLLVAILASNTVGLLADSLLFLHLAFGSLSYLPGQILGKTWMTLAAVIVLALLRRRDRVIA</sequence>
<proteinExistence type="predicted"/>
<feature type="transmembrane region" description="Helical" evidence="1">
    <location>
        <begin position="60"/>
        <end position="79"/>
    </location>
</feature>
<evidence type="ECO:0000256" key="1">
    <source>
        <dbReference type="SAM" id="Phobius"/>
    </source>
</evidence>
<accession>A0A918IVG4</accession>
<comment type="caution">
    <text evidence="2">The sequence shown here is derived from an EMBL/GenBank/DDBJ whole genome shotgun (WGS) entry which is preliminary data.</text>
</comment>
<reference evidence="2" key="2">
    <citation type="submission" date="2020-09" db="EMBL/GenBank/DDBJ databases">
        <authorList>
            <person name="Sun Q."/>
            <person name="Ohkuma M."/>
        </authorList>
    </citation>
    <scope>NUCLEOTIDE SEQUENCE</scope>
    <source>
        <strain evidence="2">JCM 4490</strain>
    </source>
</reference>
<organism evidence="2 3">
    <name type="scientific">Streptomyces lucensis JCM 4490</name>
    <dbReference type="NCBI Taxonomy" id="1306176"/>
    <lineage>
        <taxon>Bacteria</taxon>
        <taxon>Bacillati</taxon>
        <taxon>Actinomycetota</taxon>
        <taxon>Actinomycetes</taxon>
        <taxon>Kitasatosporales</taxon>
        <taxon>Streptomycetaceae</taxon>
        <taxon>Streptomyces</taxon>
    </lineage>
</organism>
<keyword evidence="1" id="KW-0472">Membrane</keyword>
<dbReference type="Pfam" id="PF02592">
    <property type="entry name" value="Vut_1"/>
    <property type="match status" value="1"/>
</dbReference>
<keyword evidence="1" id="KW-0812">Transmembrane</keyword>
<evidence type="ECO:0008006" key="4">
    <source>
        <dbReference type="Google" id="ProtNLM"/>
    </source>
</evidence>
<keyword evidence="3" id="KW-1185">Reference proteome</keyword>
<dbReference type="EMBL" id="BMUE01000001">
    <property type="protein sequence ID" value="GGW33872.1"/>
    <property type="molecule type" value="Genomic_DNA"/>
</dbReference>
<dbReference type="AlphaFoldDB" id="A0A918IVG4"/>
<feature type="transmembrane region" description="Helical" evidence="1">
    <location>
        <begin position="111"/>
        <end position="134"/>
    </location>
</feature>
<protein>
    <recommendedName>
        <fullName evidence="4">VUT family protein</fullName>
    </recommendedName>
</protein>
<reference evidence="2" key="1">
    <citation type="journal article" date="2014" name="Int. J. Syst. Evol. Microbiol.">
        <title>Complete genome sequence of Corynebacterium casei LMG S-19264T (=DSM 44701T), isolated from a smear-ripened cheese.</title>
        <authorList>
            <consortium name="US DOE Joint Genome Institute (JGI-PGF)"/>
            <person name="Walter F."/>
            <person name="Albersmeier A."/>
            <person name="Kalinowski J."/>
            <person name="Ruckert C."/>
        </authorList>
    </citation>
    <scope>NUCLEOTIDE SEQUENCE</scope>
    <source>
        <strain evidence="2">JCM 4490</strain>
    </source>
</reference>
<name>A0A918IVG4_9ACTN</name>
<evidence type="ECO:0000313" key="3">
    <source>
        <dbReference type="Proteomes" id="UP000620224"/>
    </source>
</evidence>
<feature type="transmembrane region" description="Helical" evidence="1">
    <location>
        <begin position="146"/>
        <end position="163"/>
    </location>
</feature>
<dbReference type="RefSeq" id="WP_190013223.1">
    <property type="nucleotide sequence ID" value="NZ_BMUE01000001.1"/>
</dbReference>
<evidence type="ECO:0000313" key="2">
    <source>
        <dbReference type="EMBL" id="GGW33872.1"/>
    </source>
</evidence>
<feature type="transmembrane region" description="Helical" evidence="1">
    <location>
        <begin position="85"/>
        <end position="104"/>
    </location>
</feature>
<dbReference type="InterPro" id="IPR003744">
    <property type="entry name" value="YhhQ"/>
</dbReference>
<feature type="transmembrane region" description="Helical" evidence="1">
    <location>
        <begin position="31"/>
        <end position="53"/>
    </location>
</feature>